<dbReference type="RefSeq" id="WP_125315243.1">
    <property type="nucleotide sequence ID" value="NZ_RSEC01000061.1"/>
</dbReference>
<name>A0A427SXE8_9PSEU</name>
<dbReference type="AlphaFoldDB" id="A0A427SXE8"/>
<dbReference type="PANTHER" id="PTHR30055:SF238">
    <property type="entry name" value="MYCOFACTOCIN BIOSYNTHESIS TRANSCRIPTIONAL REGULATOR MFTR-RELATED"/>
    <property type="match status" value="1"/>
</dbReference>
<keyword evidence="8" id="KW-1185">Reference proteome</keyword>
<accession>A0A427SXE8</accession>
<keyword evidence="1" id="KW-0805">Transcription regulation</keyword>
<evidence type="ECO:0000259" key="6">
    <source>
        <dbReference type="PROSITE" id="PS50977"/>
    </source>
</evidence>
<dbReference type="InterPro" id="IPR001647">
    <property type="entry name" value="HTH_TetR"/>
</dbReference>
<reference evidence="7 8" key="1">
    <citation type="submission" date="2018-12" db="EMBL/GenBank/DDBJ databases">
        <title>Amycolatopsis eburnea sp. nov. actinomycete associate with arbuscular mycorrhiza fungal spore.</title>
        <authorList>
            <person name="Lumyong S."/>
            <person name="Chaiya L."/>
        </authorList>
    </citation>
    <scope>NUCLEOTIDE SEQUENCE [LARGE SCALE GENOMIC DNA]</scope>
    <source>
        <strain evidence="7 8">GLM-1</strain>
    </source>
</reference>
<dbReference type="PANTHER" id="PTHR30055">
    <property type="entry name" value="HTH-TYPE TRANSCRIPTIONAL REGULATOR RUTR"/>
    <property type="match status" value="1"/>
</dbReference>
<dbReference type="Pfam" id="PF17754">
    <property type="entry name" value="TetR_C_14"/>
    <property type="match status" value="1"/>
</dbReference>
<dbReference type="PROSITE" id="PS50977">
    <property type="entry name" value="HTH_TETR_2"/>
    <property type="match status" value="1"/>
</dbReference>
<dbReference type="Gene3D" id="1.10.357.10">
    <property type="entry name" value="Tetracycline Repressor, domain 2"/>
    <property type="match status" value="1"/>
</dbReference>
<feature type="domain" description="HTH tetR-type" evidence="6">
    <location>
        <begin position="17"/>
        <end position="77"/>
    </location>
</feature>
<sequence>MPPDDPPKLTLRERKKREARKALAQAALRLTLDRGLENVKVEDIATEVGVSPRTFNNYFSSKEQAVCSVVVDRHEGMREALLARPDDEPLWDSVKHAVLEQYSREGEPDRAYVARIRELMGRLMLRGEFLNAHAAVERVLAETIAKRVGGVDHLLCRLMAASVESAVRVAFTNWFTTEGEPFLPILERLLDELSAGMPTLTAGATAPQPEPTTTPLGESLC</sequence>
<evidence type="ECO:0000256" key="3">
    <source>
        <dbReference type="ARBA" id="ARBA00023163"/>
    </source>
</evidence>
<comment type="caution">
    <text evidence="7">The sequence shown here is derived from an EMBL/GenBank/DDBJ whole genome shotgun (WGS) entry which is preliminary data.</text>
</comment>
<protein>
    <submittedName>
        <fullName evidence="7">TetR family transcriptional regulator</fullName>
    </submittedName>
</protein>
<dbReference type="InterPro" id="IPR050109">
    <property type="entry name" value="HTH-type_TetR-like_transc_reg"/>
</dbReference>
<evidence type="ECO:0000256" key="1">
    <source>
        <dbReference type="ARBA" id="ARBA00023015"/>
    </source>
</evidence>
<dbReference type="InterPro" id="IPR041347">
    <property type="entry name" value="MftR_C"/>
</dbReference>
<dbReference type="Pfam" id="PF00440">
    <property type="entry name" value="TetR_N"/>
    <property type="match status" value="1"/>
</dbReference>
<dbReference type="GO" id="GO:0000976">
    <property type="term" value="F:transcription cis-regulatory region binding"/>
    <property type="evidence" value="ECO:0007669"/>
    <property type="project" value="TreeGrafter"/>
</dbReference>
<dbReference type="EMBL" id="RSEC01000061">
    <property type="protein sequence ID" value="RSD09304.1"/>
    <property type="molecule type" value="Genomic_DNA"/>
</dbReference>
<dbReference type="SUPFAM" id="SSF46689">
    <property type="entry name" value="Homeodomain-like"/>
    <property type="match status" value="1"/>
</dbReference>
<evidence type="ECO:0000256" key="4">
    <source>
        <dbReference type="PROSITE-ProRule" id="PRU00335"/>
    </source>
</evidence>
<feature type="compositionally biased region" description="Low complexity" evidence="5">
    <location>
        <begin position="201"/>
        <end position="215"/>
    </location>
</feature>
<feature type="DNA-binding region" description="H-T-H motif" evidence="4">
    <location>
        <begin position="40"/>
        <end position="59"/>
    </location>
</feature>
<keyword evidence="3" id="KW-0804">Transcription</keyword>
<evidence type="ECO:0000256" key="5">
    <source>
        <dbReference type="SAM" id="MobiDB-lite"/>
    </source>
</evidence>
<evidence type="ECO:0000313" key="7">
    <source>
        <dbReference type="EMBL" id="RSD09304.1"/>
    </source>
</evidence>
<dbReference type="OrthoDB" id="3296001at2"/>
<gene>
    <name evidence="7" type="ORF">EIY87_40400</name>
</gene>
<keyword evidence="2 4" id="KW-0238">DNA-binding</keyword>
<organism evidence="7 8">
    <name type="scientific">Amycolatopsis eburnea</name>
    <dbReference type="NCBI Taxonomy" id="2267691"/>
    <lineage>
        <taxon>Bacteria</taxon>
        <taxon>Bacillati</taxon>
        <taxon>Actinomycetota</taxon>
        <taxon>Actinomycetes</taxon>
        <taxon>Pseudonocardiales</taxon>
        <taxon>Pseudonocardiaceae</taxon>
        <taxon>Amycolatopsis</taxon>
    </lineage>
</organism>
<dbReference type="InterPro" id="IPR009057">
    <property type="entry name" value="Homeodomain-like_sf"/>
</dbReference>
<dbReference type="GO" id="GO:0003700">
    <property type="term" value="F:DNA-binding transcription factor activity"/>
    <property type="evidence" value="ECO:0007669"/>
    <property type="project" value="TreeGrafter"/>
</dbReference>
<dbReference type="Proteomes" id="UP000267081">
    <property type="component" value="Unassembled WGS sequence"/>
</dbReference>
<evidence type="ECO:0000256" key="2">
    <source>
        <dbReference type="ARBA" id="ARBA00023125"/>
    </source>
</evidence>
<feature type="region of interest" description="Disordered" evidence="5">
    <location>
        <begin position="200"/>
        <end position="221"/>
    </location>
</feature>
<evidence type="ECO:0000313" key="8">
    <source>
        <dbReference type="Proteomes" id="UP000267081"/>
    </source>
</evidence>
<proteinExistence type="predicted"/>